<feature type="domain" description="DUF6870" evidence="1">
    <location>
        <begin position="23"/>
        <end position="91"/>
    </location>
</feature>
<dbReference type="InterPro" id="IPR049222">
    <property type="entry name" value="DUF6870"/>
</dbReference>
<dbReference type="Proteomes" id="UP000003561">
    <property type="component" value="Unassembled WGS sequence"/>
</dbReference>
<reference evidence="2 3" key="2">
    <citation type="submission" date="2009-03" db="EMBL/GenBank/DDBJ databases">
        <title>Draft genome sequence of Roseburia inulinivorans (DSM 16841).</title>
        <authorList>
            <person name="Sudarsanam P."/>
            <person name="Ley R."/>
            <person name="Guruge J."/>
            <person name="Turnbaugh P.J."/>
            <person name="Mahowald M."/>
            <person name="Liep D."/>
            <person name="Gordon J."/>
        </authorList>
    </citation>
    <scope>NUCLEOTIDE SEQUENCE [LARGE SCALE GENOMIC DNA]</scope>
    <source>
        <strain evidence="2 3">DSM 16841</strain>
    </source>
</reference>
<organism evidence="2 3">
    <name type="scientific">Roseburia inulinivorans DSM 16841</name>
    <dbReference type="NCBI Taxonomy" id="622312"/>
    <lineage>
        <taxon>Bacteria</taxon>
        <taxon>Bacillati</taxon>
        <taxon>Bacillota</taxon>
        <taxon>Clostridia</taxon>
        <taxon>Lachnospirales</taxon>
        <taxon>Lachnospiraceae</taxon>
        <taxon>Roseburia</taxon>
    </lineage>
</organism>
<dbReference type="Pfam" id="PF21757">
    <property type="entry name" value="DUF6870"/>
    <property type="match status" value="1"/>
</dbReference>
<evidence type="ECO:0000313" key="2">
    <source>
        <dbReference type="EMBL" id="EEG92595.1"/>
    </source>
</evidence>
<proteinExistence type="predicted"/>
<evidence type="ECO:0000313" key="3">
    <source>
        <dbReference type="Proteomes" id="UP000003561"/>
    </source>
</evidence>
<reference evidence="2 3" key="1">
    <citation type="submission" date="2009-02" db="EMBL/GenBank/DDBJ databases">
        <authorList>
            <person name="Fulton L."/>
            <person name="Clifton S."/>
            <person name="Fulton B."/>
            <person name="Xu J."/>
            <person name="Minx P."/>
            <person name="Pepin K.H."/>
            <person name="Johnson M."/>
            <person name="Bhonagiri V."/>
            <person name="Nash W.E."/>
            <person name="Mardis E.R."/>
            <person name="Wilson R.K."/>
        </authorList>
    </citation>
    <scope>NUCLEOTIDE SEQUENCE [LARGE SCALE GENOMIC DNA]</scope>
    <source>
        <strain evidence="2 3">DSM 16841</strain>
    </source>
</reference>
<dbReference type="EMBL" id="ACFY01000151">
    <property type="protein sequence ID" value="EEG92595.1"/>
    <property type="molecule type" value="Genomic_DNA"/>
</dbReference>
<accession>C0FXT1</accession>
<gene>
    <name evidence="2" type="ORF">ROSEINA2194_03570</name>
</gene>
<dbReference type="AlphaFoldDB" id="C0FXT1"/>
<sequence>MGGIFTERGIDFMTAEEYRALLDVDFNNVKIEDLTDIRKIKIDKNQPQSKRQAQFLKQVGNPYMLRRGSMMIKVSFANNGLSMEQAFENLLLNV</sequence>
<evidence type="ECO:0000259" key="1">
    <source>
        <dbReference type="Pfam" id="PF21757"/>
    </source>
</evidence>
<protein>
    <recommendedName>
        <fullName evidence="1">DUF6870 domain-containing protein</fullName>
    </recommendedName>
</protein>
<name>C0FXT1_9FIRM</name>
<dbReference type="eggNOG" id="ENOG50339EW">
    <property type="taxonomic scope" value="Bacteria"/>
</dbReference>
<comment type="caution">
    <text evidence="2">The sequence shown here is derived from an EMBL/GenBank/DDBJ whole genome shotgun (WGS) entry which is preliminary data.</text>
</comment>